<evidence type="ECO:0000256" key="1">
    <source>
        <dbReference type="SAM" id="MobiDB-lite"/>
    </source>
</evidence>
<proteinExistence type="predicted"/>
<feature type="region of interest" description="Disordered" evidence="1">
    <location>
        <begin position="1"/>
        <end position="62"/>
    </location>
</feature>
<dbReference type="AlphaFoldDB" id="E0XRL6"/>
<sequence>MLKVARPSPSRPRRPWTRPPTSPKPRQLCPGLGPLYRAQDSPYPCHTARRNAGAAQTQVKPR</sequence>
<accession>E0XRL6</accession>
<name>E0XRL6_9PROT</name>
<protein>
    <submittedName>
        <fullName evidence="2">Uncharacterized protein</fullName>
    </submittedName>
</protein>
<organism evidence="2">
    <name type="scientific">uncultured alpha proteobacterium HF0010_30A23</name>
    <dbReference type="NCBI Taxonomy" id="710802"/>
    <lineage>
        <taxon>Bacteria</taxon>
        <taxon>Pseudomonadati</taxon>
        <taxon>Pseudomonadota</taxon>
        <taxon>Alphaproteobacteria</taxon>
        <taxon>environmental samples</taxon>
    </lineage>
</organism>
<reference evidence="2" key="1">
    <citation type="journal article" date="2011" name="Environ. Microbiol.">
        <title>Time-series analyses of Monterey Bay coastal microbial picoplankton using a 'genome proxy' microarray.</title>
        <authorList>
            <person name="Rich V.I."/>
            <person name="Pham V.D."/>
            <person name="Eppley J."/>
            <person name="Shi Y."/>
            <person name="DeLong E.F."/>
        </authorList>
    </citation>
    <scope>NUCLEOTIDE SEQUENCE</scope>
</reference>
<evidence type="ECO:0000313" key="2">
    <source>
        <dbReference type="EMBL" id="ADI17057.1"/>
    </source>
</evidence>
<dbReference type="EMBL" id="GU474853">
    <property type="protein sequence ID" value="ADI17057.1"/>
    <property type="molecule type" value="Genomic_DNA"/>
</dbReference>